<keyword evidence="3" id="KW-1185">Reference proteome</keyword>
<accession>A0A1Q9C4R3</accession>
<comment type="caution">
    <text evidence="2">The sequence shown here is derived from an EMBL/GenBank/DDBJ whole genome shotgun (WGS) entry which is preliminary data.</text>
</comment>
<evidence type="ECO:0000313" key="2">
    <source>
        <dbReference type="EMBL" id="OLP77885.1"/>
    </source>
</evidence>
<evidence type="ECO:0000256" key="1">
    <source>
        <dbReference type="SAM" id="MobiDB-lite"/>
    </source>
</evidence>
<dbReference type="Proteomes" id="UP000186817">
    <property type="component" value="Unassembled WGS sequence"/>
</dbReference>
<organism evidence="2 3">
    <name type="scientific">Symbiodinium microadriaticum</name>
    <name type="common">Dinoflagellate</name>
    <name type="synonym">Zooxanthella microadriatica</name>
    <dbReference type="NCBI Taxonomy" id="2951"/>
    <lineage>
        <taxon>Eukaryota</taxon>
        <taxon>Sar</taxon>
        <taxon>Alveolata</taxon>
        <taxon>Dinophyceae</taxon>
        <taxon>Suessiales</taxon>
        <taxon>Symbiodiniaceae</taxon>
        <taxon>Symbiodinium</taxon>
    </lineage>
</organism>
<sequence length="153" mass="16100">MLAGDAARGGDDGDDDAGRPGDDAANGDDDCAGRGGNDDDGGAPEGTESWGMTDGCGDDGAALGCTEGDDDDLGDDARCTEGWRRRLGRRRRCTGMHQRPARQEMQDMFARTTLYVFILLPILENYAEPQLSARAQSNAAATVKAQKTVRGGS</sequence>
<dbReference type="AlphaFoldDB" id="A0A1Q9C4R3"/>
<feature type="region of interest" description="Disordered" evidence="1">
    <location>
        <begin position="1"/>
        <end position="78"/>
    </location>
</feature>
<evidence type="ECO:0000313" key="3">
    <source>
        <dbReference type="Proteomes" id="UP000186817"/>
    </source>
</evidence>
<name>A0A1Q9C4R3_SYMMI</name>
<gene>
    <name evidence="2" type="ORF">AK812_SmicGene42009</name>
</gene>
<proteinExistence type="predicted"/>
<reference evidence="2 3" key="1">
    <citation type="submission" date="2016-02" db="EMBL/GenBank/DDBJ databases">
        <title>Genome analysis of coral dinoflagellate symbionts highlights evolutionary adaptations to a symbiotic lifestyle.</title>
        <authorList>
            <person name="Aranda M."/>
            <person name="Li Y."/>
            <person name="Liew Y.J."/>
            <person name="Baumgarten S."/>
            <person name="Simakov O."/>
            <person name="Wilson M."/>
            <person name="Piel J."/>
            <person name="Ashoor H."/>
            <person name="Bougouffa S."/>
            <person name="Bajic V.B."/>
            <person name="Ryu T."/>
            <person name="Ravasi T."/>
            <person name="Bayer T."/>
            <person name="Micklem G."/>
            <person name="Kim H."/>
            <person name="Bhak J."/>
            <person name="Lajeunesse T.C."/>
            <person name="Voolstra C.R."/>
        </authorList>
    </citation>
    <scope>NUCLEOTIDE SEQUENCE [LARGE SCALE GENOMIC DNA]</scope>
    <source>
        <strain evidence="2 3">CCMP2467</strain>
    </source>
</reference>
<protein>
    <submittedName>
        <fullName evidence="2">Uncharacterized protein</fullName>
    </submittedName>
</protein>
<feature type="compositionally biased region" description="Basic and acidic residues" evidence="1">
    <location>
        <begin position="8"/>
        <end position="22"/>
    </location>
</feature>
<dbReference type="EMBL" id="LSRX01001696">
    <property type="protein sequence ID" value="OLP77885.1"/>
    <property type="molecule type" value="Genomic_DNA"/>
</dbReference>